<dbReference type="GO" id="GO:1990904">
    <property type="term" value="C:ribonucleoprotein complex"/>
    <property type="evidence" value="ECO:0007669"/>
    <property type="project" value="UniProtKB-KW"/>
</dbReference>
<dbReference type="GO" id="GO:0019843">
    <property type="term" value="F:rRNA binding"/>
    <property type="evidence" value="ECO:0007669"/>
    <property type="project" value="UniProtKB-UniRule"/>
</dbReference>
<evidence type="ECO:0000256" key="1">
    <source>
        <dbReference type="ARBA" id="ARBA00008931"/>
    </source>
</evidence>
<evidence type="ECO:0000256" key="3">
    <source>
        <dbReference type="ARBA" id="ARBA00022980"/>
    </source>
</evidence>
<sequence length="136" mass="15355">MLFPKKVKHRKWQRLRGHEGRVATRGTKLSFGSYGIKTEESTEISAQQIEAARKAITRYVQKGGKMWIRIFPDKPITTKPPEVGMGKGKGDPHKYVAPVEKGRVLFEVDGITKEQAYQALRKAGAKLPVRVRVVSR</sequence>
<evidence type="ECO:0000313" key="10">
    <source>
        <dbReference type="Proteomes" id="UP000229383"/>
    </source>
</evidence>
<evidence type="ECO:0000256" key="6">
    <source>
        <dbReference type="HAMAP-Rule" id="MF_01342"/>
    </source>
</evidence>
<keyword evidence="3 6" id="KW-0689">Ribosomal protein</keyword>
<dbReference type="InterPro" id="IPR036920">
    <property type="entry name" value="Ribosomal_uL16_sf"/>
</dbReference>
<dbReference type="SUPFAM" id="SSF54686">
    <property type="entry name" value="Ribosomal protein L16p/L10e"/>
    <property type="match status" value="1"/>
</dbReference>
<proteinExistence type="inferred from homology"/>
<dbReference type="InterPro" id="IPR016180">
    <property type="entry name" value="Ribosomal_uL16_dom"/>
</dbReference>
<dbReference type="CDD" id="cd01433">
    <property type="entry name" value="Ribosomal_L16_L10e"/>
    <property type="match status" value="1"/>
</dbReference>
<comment type="subunit">
    <text evidence="6 8">Part of the 50S ribosomal subunit.</text>
</comment>
<dbReference type="FunFam" id="3.90.1170.10:FF:000001">
    <property type="entry name" value="50S ribosomal protein L16"/>
    <property type="match status" value="1"/>
</dbReference>
<dbReference type="InterPro" id="IPR000114">
    <property type="entry name" value="Ribosomal_uL16_bact-type"/>
</dbReference>
<dbReference type="Proteomes" id="UP000229383">
    <property type="component" value="Unassembled WGS sequence"/>
</dbReference>
<keyword evidence="2 6" id="KW-0820">tRNA-binding</keyword>
<dbReference type="PANTHER" id="PTHR12220">
    <property type="entry name" value="50S/60S RIBOSOMAL PROTEIN L16"/>
    <property type="match status" value="1"/>
</dbReference>
<dbReference type="GO" id="GO:0005840">
    <property type="term" value="C:ribosome"/>
    <property type="evidence" value="ECO:0007669"/>
    <property type="project" value="UniProtKB-KW"/>
</dbReference>
<dbReference type="GO" id="GO:0003735">
    <property type="term" value="F:structural constituent of ribosome"/>
    <property type="evidence" value="ECO:0007669"/>
    <property type="project" value="InterPro"/>
</dbReference>
<dbReference type="PRINTS" id="PR00060">
    <property type="entry name" value="RIBOSOMALL16"/>
</dbReference>
<dbReference type="GO" id="GO:0006412">
    <property type="term" value="P:translation"/>
    <property type="evidence" value="ECO:0007669"/>
    <property type="project" value="UniProtKB-UniRule"/>
</dbReference>
<dbReference type="EMBL" id="PFCN01000030">
    <property type="protein sequence ID" value="PIR70249.1"/>
    <property type="molecule type" value="Genomic_DNA"/>
</dbReference>
<keyword evidence="6 8" id="KW-0694">RNA-binding</keyword>
<dbReference type="Gene3D" id="3.90.1170.10">
    <property type="entry name" value="Ribosomal protein L10e/L16"/>
    <property type="match status" value="1"/>
</dbReference>
<dbReference type="Pfam" id="PF00252">
    <property type="entry name" value="Ribosomal_L16"/>
    <property type="match status" value="1"/>
</dbReference>
<accession>A0A2H0TFB5</accession>
<dbReference type="AlphaFoldDB" id="A0A2H0TFB5"/>
<gene>
    <name evidence="6" type="primary">rplP</name>
    <name evidence="9" type="ORF">COU46_02450</name>
</gene>
<dbReference type="NCBIfam" id="TIGR01164">
    <property type="entry name" value="rplP_bact"/>
    <property type="match status" value="1"/>
</dbReference>
<dbReference type="HAMAP" id="MF_01342">
    <property type="entry name" value="Ribosomal_uL16"/>
    <property type="match status" value="1"/>
</dbReference>
<dbReference type="GO" id="GO:0000049">
    <property type="term" value="F:tRNA binding"/>
    <property type="evidence" value="ECO:0007669"/>
    <property type="project" value="UniProtKB-KW"/>
</dbReference>
<organism evidence="9 10">
    <name type="scientific">Candidatus Niyogibacteria bacterium CG10_big_fil_rev_8_21_14_0_10_42_19</name>
    <dbReference type="NCBI Taxonomy" id="1974725"/>
    <lineage>
        <taxon>Bacteria</taxon>
        <taxon>Candidatus Niyogiibacteriota</taxon>
    </lineage>
</organism>
<evidence type="ECO:0000313" key="9">
    <source>
        <dbReference type="EMBL" id="PIR70249.1"/>
    </source>
</evidence>
<reference evidence="10" key="1">
    <citation type="submission" date="2017-09" db="EMBL/GenBank/DDBJ databases">
        <title>Depth-based differentiation of microbial function through sediment-hosted aquifers and enrichment of novel symbionts in the deep terrestrial subsurface.</title>
        <authorList>
            <person name="Probst A.J."/>
            <person name="Ladd B."/>
            <person name="Jarett J.K."/>
            <person name="Geller-Mcgrath D.E."/>
            <person name="Sieber C.M.K."/>
            <person name="Emerson J.B."/>
            <person name="Anantharaman K."/>
            <person name="Thomas B.C."/>
            <person name="Malmstrom R."/>
            <person name="Stieglmeier M."/>
            <person name="Klingl A."/>
            <person name="Woyke T."/>
            <person name="Ryan C.M."/>
            <person name="Banfield J.F."/>
        </authorList>
    </citation>
    <scope>NUCLEOTIDE SEQUENCE [LARGE SCALE GENOMIC DNA]</scope>
</reference>
<evidence type="ECO:0000256" key="8">
    <source>
        <dbReference type="RuleBase" id="RU004414"/>
    </source>
</evidence>
<dbReference type="InterPro" id="IPR047873">
    <property type="entry name" value="Ribosomal_uL16"/>
</dbReference>
<evidence type="ECO:0000256" key="7">
    <source>
        <dbReference type="RuleBase" id="RU004413"/>
    </source>
</evidence>
<name>A0A2H0TFB5_9BACT</name>
<protein>
    <recommendedName>
        <fullName evidence="5 6">Large ribosomal subunit protein uL16</fullName>
    </recommendedName>
</protein>
<keyword evidence="4 6" id="KW-0687">Ribonucleoprotein</keyword>
<keyword evidence="6 8" id="KW-0699">rRNA-binding</keyword>
<dbReference type="PANTHER" id="PTHR12220:SF13">
    <property type="entry name" value="LARGE RIBOSOMAL SUBUNIT PROTEIN UL16M"/>
    <property type="match status" value="1"/>
</dbReference>
<evidence type="ECO:0000256" key="4">
    <source>
        <dbReference type="ARBA" id="ARBA00023274"/>
    </source>
</evidence>
<comment type="similarity">
    <text evidence="1 6 7">Belongs to the universal ribosomal protein uL16 family.</text>
</comment>
<evidence type="ECO:0000256" key="2">
    <source>
        <dbReference type="ARBA" id="ARBA00022555"/>
    </source>
</evidence>
<evidence type="ECO:0000256" key="5">
    <source>
        <dbReference type="ARBA" id="ARBA00035198"/>
    </source>
</evidence>
<comment type="function">
    <text evidence="6 8">Binds 23S rRNA and is also seen to make contacts with the A and possibly P site tRNAs.</text>
</comment>
<comment type="caution">
    <text evidence="9">The sequence shown here is derived from an EMBL/GenBank/DDBJ whole genome shotgun (WGS) entry which is preliminary data.</text>
</comment>